<feature type="active site" description="Charge relay system" evidence="5">
    <location>
        <position position="474"/>
    </location>
</feature>
<dbReference type="EMBL" id="CP061336">
    <property type="protein sequence ID" value="QNU66904.1"/>
    <property type="molecule type" value="Genomic_DNA"/>
</dbReference>
<name>A0A4U7JBE2_9FIRM</name>
<dbReference type="InterPro" id="IPR000209">
    <property type="entry name" value="Peptidase_S8/S53_dom"/>
</dbReference>
<evidence type="ECO:0000259" key="6">
    <source>
        <dbReference type="Pfam" id="PF00082"/>
    </source>
</evidence>
<proteinExistence type="inferred from homology"/>
<evidence type="ECO:0000256" key="3">
    <source>
        <dbReference type="ARBA" id="ARBA00022801"/>
    </source>
</evidence>
<evidence type="ECO:0000313" key="7">
    <source>
        <dbReference type="EMBL" id="QNU66904.1"/>
    </source>
</evidence>
<keyword evidence="3 5" id="KW-0378">Hydrolase</keyword>
<accession>A0A4U7JBE2</accession>
<gene>
    <name evidence="7" type="ORF">EHE19_019095</name>
</gene>
<dbReference type="OrthoDB" id="9798386at2"/>
<dbReference type="Gene3D" id="3.40.50.200">
    <property type="entry name" value="Peptidase S8/S53 domain"/>
    <property type="match status" value="1"/>
</dbReference>
<evidence type="ECO:0000256" key="2">
    <source>
        <dbReference type="ARBA" id="ARBA00022670"/>
    </source>
</evidence>
<dbReference type="PANTHER" id="PTHR43806">
    <property type="entry name" value="PEPTIDASE S8"/>
    <property type="match status" value="1"/>
</dbReference>
<dbReference type="GO" id="GO:0004252">
    <property type="term" value="F:serine-type endopeptidase activity"/>
    <property type="evidence" value="ECO:0007669"/>
    <property type="project" value="UniProtKB-UniRule"/>
</dbReference>
<dbReference type="GO" id="GO:0006508">
    <property type="term" value="P:proteolysis"/>
    <property type="evidence" value="ECO:0007669"/>
    <property type="project" value="UniProtKB-KW"/>
</dbReference>
<dbReference type="RefSeq" id="WP_137698739.1">
    <property type="nucleotide sequence ID" value="NZ_CP061336.1"/>
</dbReference>
<dbReference type="InterPro" id="IPR050131">
    <property type="entry name" value="Peptidase_S8_subtilisin-like"/>
</dbReference>
<organism evidence="7 8">
    <name type="scientific">Ruminiclostridium herbifermentans</name>
    <dbReference type="NCBI Taxonomy" id="2488810"/>
    <lineage>
        <taxon>Bacteria</taxon>
        <taxon>Bacillati</taxon>
        <taxon>Bacillota</taxon>
        <taxon>Clostridia</taxon>
        <taxon>Eubacteriales</taxon>
        <taxon>Oscillospiraceae</taxon>
        <taxon>Ruminiclostridium</taxon>
    </lineage>
</organism>
<feature type="active site" description="Charge relay system" evidence="5">
    <location>
        <position position="263"/>
    </location>
</feature>
<dbReference type="SUPFAM" id="SSF52743">
    <property type="entry name" value="Subtilisin-like"/>
    <property type="match status" value="1"/>
</dbReference>
<evidence type="ECO:0000256" key="1">
    <source>
        <dbReference type="ARBA" id="ARBA00011073"/>
    </source>
</evidence>
<evidence type="ECO:0000313" key="8">
    <source>
        <dbReference type="Proteomes" id="UP000306409"/>
    </source>
</evidence>
<dbReference type="AlphaFoldDB" id="A0A4U7JBE2"/>
<keyword evidence="2 5" id="KW-0645">Protease</keyword>
<dbReference type="PROSITE" id="PS51892">
    <property type="entry name" value="SUBTILASE"/>
    <property type="match status" value="1"/>
</dbReference>
<dbReference type="Proteomes" id="UP000306409">
    <property type="component" value="Chromosome"/>
</dbReference>
<dbReference type="Pfam" id="PF00082">
    <property type="entry name" value="Peptidase_S8"/>
    <property type="match status" value="1"/>
</dbReference>
<reference evidence="7 8" key="1">
    <citation type="submission" date="2020-09" db="EMBL/GenBank/DDBJ databases">
        <title>Characterization and genome sequencing of Ruminiclostridium sp. nov. MA18.</title>
        <authorList>
            <person name="Rettenmaier R."/>
            <person name="Kowollik M.-L."/>
            <person name="Liebl W."/>
            <person name="Zverlov V."/>
        </authorList>
    </citation>
    <scope>NUCLEOTIDE SEQUENCE [LARGE SCALE GENOMIC DNA]</scope>
    <source>
        <strain evidence="7 8">MA18</strain>
    </source>
</reference>
<dbReference type="PANTHER" id="PTHR43806:SF11">
    <property type="entry name" value="CEREVISIN-RELATED"/>
    <property type="match status" value="1"/>
</dbReference>
<dbReference type="InterPro" id="IPR034074">
    <property type="entry name" value="Y4bN_pept_dom"/>
</dbReference>
<keyword evidence="8" id="KW-1185">Reference proteome</keyword>
<dbReference type="KEGG" id="rher:EHE19_019095"/>
<dbReference type="CDD" id="cd04847">
    <property type="entry name" value="Peptidases_S8_Subtilisin_like_2"/>
    <property type="match status" value="1"/>
</dbReference>
<evidence type="ECO:0000256" key="5">
    <source>
        <dbReference type="PROSITE-ProRule" id="PRU01240"/>
    </source>
</evidence>
<protein>
    <submittedName>
        <fullName evidence="7">S8 family peptidase</fullName>
    </submittedName>
</protein>
<feature type="active site" description="Charge relay system" evidence="5">
    <location>
        <position position="294"/>
    </location>
</feature>
<evidence type="ECO:0000256" key="4">
    <source>
        <dbReference type="ARBA" id="ARBA00022825"/>
    </source>
</evidence>
<feature type="domain" description="Peptidase S8/S53" evidence="6">
    <location>
        <begin position="255"/>
        <end position="520"/>
    </location>
</feature>
<comment type="similarity">
    <text evidence="1 5">Belongs to the peptidase S8 family.</text>
</comment>
<dbReference type="InterPro" id="IPR036852">
    <property type="entry name" value="Peptidase_S8/S53_dom_sf"/>
</dbReference>
<sequence length="739" mass="84135">MTFMPFLLKGERLATSIRKGKNGGEKASPYSYEQVKERLVRDIDYIQQDLTQNSHLFSDSEIILCVRMAEGFLAKSYKPDVFENKDSMEFVGARIYERKHTGKDENKSKLYFVKCAKENIQWFLNDLETDNFNKTEIKQLRRIEKFDFLRPEEKILGFSNELDLCEVEIVLHPIRQNAENAINKIQRYLESEPIIREYPEGPIFIFGKIQKVNIEKLAGFNFLRTIHPVRNIEITDITRTTELKMPRLLSKNSNSNLKIGVFDGGVNIKNPFLKDFVSEYNIASLPKEEKLVKHGNAVCGAVLFGELNKYGNSDLIPSPKFTVDSFRVLPENDLYTIIDNIERTVNERKDIDVFNISFGPRGPILDDQINRFTYALDKLAQKNKIFCIAVGNDGDVMEPFNRIQAPSDSVNCIGVGSYSYYKDSIYRSKYSCIGIGREGGKIKPDVLAFGGDEKNLFHAIDLTGECRALTAGTSFASPVVANKIGTLLSVSNQINPLMARTLIIHTAENKLNSPAEEGYGIVKDKISEIINCDKTKVTILYEGQISPATCTKLPIPVPNLDLVEGKINFSWTITTLCDVNALDSDLYTNCCLEETFYPNSNIYRFSKKGDKLKYRKNVLIDSEEINELIFKGYKKSTLPISDSANYKTELERRLDLKWDTVSRKFKPKTISSISDPFLVLQAISREDNKKEKIKFCVAVTVEINKYTGNMYNDIRNKYSVLTPIEISQESQVDIEINNI</sequence>
<keyword evidence="4 5" id="KW-0720">Serine protease</keyword>